<evidence type="ECO:0000313" key="9">
    <source>
        <dbReference type="EMBL" id="NYG55625.1"/>
    </source>
</evidence>
<name>A0A7Y9RX74_9ACTN</name>
<dbReference type="GO" id="GO:0009246">
    <property type="term" value="P:enterobacterial common antigen biosynthetic process"/>
    <property type="evidence" value="ECO:0007669"/>
    <property type="project" value="TreeGrafter"/>
</dbReference>
<evidence type="ECO:0000256" key="3">
    <source>
        <dbReference type="ARBA" id="ARBA00022475"/>
    </source>
</evidence>
<dbReference type="PANTHER" id="PTHR40074:SF4">
    <property type="entry name" value="INNER MEMBRANE PROTEIN YCFT"/>
    <property type="match status" value="1"/>
</dbReference>
<organism evidence="9 10">
    <name type="scientific">Nocardioides perillae</name>
    <dbReference type="NCBI Taxonomy" id="1119534"/>
    <lineage>
        <taxon>Bacteria</taxon>
        <taxon>Bacillati</taxon>
        <taxon>Actinomycetota</taxon>
        <taxon>Actinomycetes</taxon>
        <taxon>Propionibacteriales</taxon>
        <taxon>Nocardioidaceae</taxon>
        <taxon>Nocardioides</taxon>
    </lineage>
</organism>
<evidence type="ECO:0000313" key="10">
    <source>
        <dbReference type="Proteomes" id="UP000544110"/>
    </source>
</evidence>
<dbReference type="GO" id="GO:0016413">
    <property type="term" value="F:O-acetyltransferase activity"/>
    <property type="evidence" value="ECO:0007669"/>
    <property type="project" value="TreeGrafter"/>
</dbReference>
<accession>A0A7Y9RX74</accession>
<evidence type="ECO:0000256" key="4">
    <source>
        <dbReference type="ARBA" id="ARBA00022692"/>
    </source>
</evidence>
<proteinExistence type="inferred from homology"/>
<keyword evidence="10" id="KW-1185">Reference proteome</keyword>
<evidence type="ECO:0000259" key="8">
    <source>
        <dbReference type="Pfam" id="PF01757"/>
    </source>
</evidence>
<dbReference type="RefSeq" id="WP_179518037.1">
    <property type="nucleotide sequence ID" value="NZ_JACCAC010000001.1"/>
</dbReference>
<comment type="similarity">
    <text evidence="2">Belongs to the acyltransferase 3 family.</text>
</comment>
<evidence type="ECO:0000256" key="7">
    <source>
        <dbReference type="SAM" id="Phobius"/>
    </source>
</evidence>
<feature type="transmembrane region" description="Helical" evidence="7">
    <location>
        <begin position="363"/>
        <end position="386"/>
    </location>
</feature>
<gene>
    <name evidence="9" type="ORF">BJ989_001929</name>
</gene>
<keyword evidence="3" id="KW-1003">Cell membrane</keyword>
<dbReference type="GO" id="GO:0005886">
    <property type="term" value="C:plasma membrane"/>
    <property type="evidence" value="ECO:0007669"/>
    <property type="project" value="UniProtKB-SubCell"/>
</dbReference>
<evidence type="ECO:0000256" key="2">
    <source>
        <dbReference type="ARBA" id="ARBA00007400"/>
    </source>
</evidence>
<feature type="transmembrane region" description="Helical" evidence="7">
    <location>
        <begin position="105"/>
        <end position="126"/>
    </location>
</feature>
<protein>
    <submittedName>
        <fullName evidence="9">Putative membrane protein YcfT</fullName>
    </submittedName>
</protein>
<feature type="transmembrane region" description="Helical" evidence="7">
    <location>
        <begin position="138"/>
        <end position="160"/>
    </location>
</feature>
<keyword evidence="5 7" id="KW-1133">Transmembrane helix</keyword>
<evidence type="ECO:0000256" key="1">
    <source>
        <dbReference type="ARBA" id="ARBA00004651"/>
    </source>
</evidence>
<feature type="transmembrane region" description="Helical" evidence="7">
    <location>
        <begin position="76"/>
        <end position="93"/>
    </location>
</feature>
<dbReference type="AlphaFoldDB" id="A0A7Y9RX74"/>
<feature type="domain" description="Acyltransferase 3" evidence="8">
    <location>
        <begin position="22"/>
        <end position="310"/>
    </location>
</feature>
<reference evidence="9 10" key="1">
    <citation type="submission" date="2020-07" db="EMBL/GenBank/DDBJ databases">
        <title>Sequencing the genomes of 1000 actinobacteria strains.</title>
        <authorList>
            <person name="Klenk H.-P."/>
        </authorList>
    </citation>
    <scope>NUCLEOTIDE SEQUENCE [LARGE SCALE GENOMIC DNA]</scope>
    <source>
        <strain evidence="9 10">DSM 24552</strain>
    </source>
</reference>
<dbReference type="InterPro" id="IPR002656">
    <property type="entry name" value="Acyl_transf_3_dom"/>
</dbReference>
<dbReference type="EMBL" id="JACCAC010000001">
    <property type="protein sequence ID" value="NYG55625.1"/>
    <property type="molecule type" value="Genomic_DNA"/>
</dbReference>
<evidence type="ECO:0000256" key="6">
    <source>
        <dbReference type="ARBA" id="ARBA00023136"/>
    </source>
</evidence>
<sequence>MTPAPSARVTTDATAEPARRVAWADVAKGLCILLVVLHHVVGKHLPLVVPDTAAGAAVVQAWVAVDTALKPVRMPLFFAVSGMFAAGALRRPWPLVAVRRVLTPYWTYLVWLAVHVVVFATVATAIETHRVPGVLEGLTHLLLAATGVWYLYALAVYFVVAKLLLAHVTPGAAVAGAAVVSLLASWLPIEGVNRYSVVHCFVFFLAGACFPRLLAGLPRLRLPGVAALLTAYAATAAACLALGAPKSVFSLALAPVAVVLGVQLAMAVSDRGWAGGRAAGPVAALGRRTLPVYVLHMPLLGVLHQWLVDAVYANPDHGDAVLTALRGGAALPSGAEPRTPYLSGGVPAVVPGGGAARDGGAELLVALAWAGYPLLLVAGLVAASLLTHRALLRLGAGWMFDLPAALRERAQRGPRLSGR</sequence>
<keyword evidence="6 7" id="KW-0472">Membrane</keyword>
<evidence type="ECO:0000256" key="5">
    <source>
        <dbReference type="ARBA" id="ARBA00022989"/>
    </source>
</evidence>
<feature type="transmembrane region" description="Helical" evidence="7">
    <location>
        <begin position="290"/>
        <end position="308"/>
    </location>
</feature>
<dbReference type="Proteomes" id="UP000544110">
    <property type="component" value="Unassembled WGS sequence"/>
</dbReference>
<keyword evidence="4 7" id="KW-0812">Transmembrane</keyword>
<feature type="transmembrane region" description="Helical" evidence="7">
    <location>
        <begin position="249"/>
        <end position="269"/>
    </location>
</feature>
<dbReference type="Pfam" id="PF01757">
    <property type="entry name" value="Acyl_transf_3"/>
    <property type="match status" value="1"/>
</dbReference>
<feature type="transmembrane region" description="Helical" evidence="7">
    <location>
        <begin position="222"/>
        <end position="243"/>
    </location>
</feature>
<comment type="subcellular location">
    <subcellularLocation>
        <location evidence="1">Cell membrane</location>
        <topology evidence="1">Multi-pass membrane protein</topology>
    </subcellularLocation>
</comment>
<feature type="transmembrane region" description="Helical" evidence="7">
    <location>
        <begin position="21"/>
        <end position="41"/>
    </location>
</feature>
<dbReference type="PANTHER" id="PTHR40074">
    <property type="entry name" value="O-ACETYLTRANSFERASE WECH"/>
    <property type="match status" value="1"/>
</dbReference>
<feature type="transmembrane region" description="Helical" evidence="7">
    <location>
        <begin position="195"/>
        <end position="215"/>
    </location>
</feature>
<comment type="caution">
    <text evidence="9">The sequence shown here is derived from an EMBL/GenBank/DDBJ whole genome shotgun (WGS) entry which is preliminary data.</text>
</comment>
<feature type="transmembrane region" description="Helical" evidence="7">
    <location>
        <begin position="172"/>
        <end position="189"/>
    </location>
</feature>